<gene>
    <name evidence="2" type="ORF">BS47DRAFT_321154</name>
</gene>
<feature type="region of interest" description="Disordered" evidence="1">
    <location>
        <begin position="11"/>
        <end position="30"/>
    </location>
</feature>
<dbReference type="EMBL" id="MU129085">
    <property type="protein sequence ID" value="KAF9507291.1"/>
    <property type="molecule type" value="Genomic_DNA"/>
</dbReference>
<evidence type="ECO:0000313" key="3">
    <source>
        <dbReference type="Proteomes" id="UP000886523"/>
    </source>
</evidence>
<sequence>MPPRRLFSWKRHTVQSPSLPPNDSSPNRVSTSIIQRTHPDPPTAPQRVYLDYLNETAGPGWDAALTVASIVNDIPAVPLALVPPLTQVLEVVSEISDAVKKMRDANDECRHLIFRVLKFLQYLVDVLKGRNIPDSAPTADSLRRLKRDLLEIHTDATRWSRLNVMKLYLRRDKIMTAISRHGENLTDCLRAFQIAISIPTFNPMDRVETARFLSPSVPATPVAAPENTPASIFAAGIRNFFECPASQAIFEPIVTALQGHLEGMKLPATAPPPGSNLPDTTILRTGHNRHVSFLTRQISELTTEVGVILPDISVATDIKAQFVGCGTHRAQTGNPTQQLHETVLVALQLLKELHGTPEIELDSAILPKKMNKLGLSLRDLGLWDEAVQVQTKVVELLRVGGDPSDVAFSLNNLSACLWDLHRHEEGLKACQEAVGIFRPLVSERREVLAPDFSRSLCNLSGYLFRIGPLSRSA</sequence>
<protein>
    <submittedName>
        <fullName evidence="2">Uncharacterized protein</fullName>
    </submittedName>
</protein>
<comment type="caution">
    <text evidence="2">The sequence shown here is derived from an EMBL/GenBank/DDBJ whole genome shotgun (WGS) entry which is preliminary data.</text>
</comment>
<keyword evidence="3" id="KW-1185">Reference proteome</keyword>
<dbReference type="Gene3D" id="1.25.40.10">
    <property type="entry name" value="Tetratricopeptide repeat domain"/>
    <property type="match status" value="1"/>
</dbReference>
<dbReference type="CDD" id="cd21037">
    <property type="entry name" value="MLKL_NTD"/>
    <property type="match status" value="1"/>
</dbReference>
<dbReference type="Gene3D" id="1.20.930.20">
    <property type="entry name" value="Adaptor protein Cbl, N-terminal domain"/>
    <property type="match status" value="1"/>
</dbReference>
<dbReference type="GO" id="GO:0007166">
    <property type="term" value="P:cell surface receptor signaling pathway"/>
    <property type="evidence" value="ECO:0007669"/>
    <property type="project" value="InterPro"/>
</dbReference>
<reference evidence="2" key="1">
    <citation type="journal article" date="2020" name="Nat. Commun.">
        <title>Large-scale genome sequencing of mycorrhizal fungi provides insights into the early evolution of symbiotic traits.</title>
        <authorList>
            <person name="Miyauchi S."/>
            <person name="Kiss E."/>
            <person name="Kuo A."/>
            <person name="Drula E."/>
            <person name="Kohler A."/>
            <person name="Sanchez-Garcia M."/>
            <person name="Morin E."/>
            <person name="Andreopoulos B."/>
            <person name="Barry K.W."/>
            <person name="Bonito G."/>
            <person name="Buee M."/>
            <person name="Carver A."/>
            <person name="Chen C."/>
            <person name="Cichocki N."/>
            <person name="Clum A."/>
            <person name="Culley D."/>
            <person name="Crous P.W."/>
            <person name="Fauchery L."/>
            <person name="Girlanda M."/>
            <person name="Hayes R.D."/>
            <person name="Keri Z."/>
            <person name="LaButti K."/>
            <person name="Lipzen A."/>
            <person name="Lombard V."/>
            <person name="Magnuson J."/>
            <person name="Maillard F."/>
            <person name="Murat C."/>
            <person name="Nolan M."/>
            <person name="Ohm R.A."/>
            <person name="Pangilinan J."/>
            <person name="Pereira M.F."/>
            <person name="Perotto S."/>
            <person name="Peter M."/>
            <person name="Pfister S."/>
            <person name="Riley R."/>
            <person name="Sitrit Y."/>
            <person name="Stielow J.B."/>
            <person name="Szollosi G."/>
            <person name="Zifcakova L."/>
            <person name="Stursova M."/>
            <person name="Spatafora J.W."/>
            <person name="Tedersoo L."/>
            <person name="Vaario L.M."/>
            <person name="Yamada A."/>
            <person name="Yan M."/>
            <person name="Wang P."/>
            <person name="Xu J."/>
            <person name="Bruns T."/>
            <person name="Baldrian P."/>
            <person name="Vilgalys R."/>
            <person name="Dunand C."/>
            <person name="Henrissat B."/>
            <person name="Grigoriev I.V."/>
            <person name="Hibbett D."/>
            <person name="Nagy L.G."/>
            <person name="Martin F.M."/>
        </authorList>
    </citation>
    <scope>NUCLEOTIDE SEQUENCE</scope>
    <source>
        <strain evidence="2">UP504</strain>
    </source>
</reference>
<dbReference type="InterPro" id="IPR059179">
    <property type="entry name" value="MLKL-like_MCAfunc"/>
</dbReference>
<dbReference type="InterPro" id="IPR011990">
    <property type="entry name" value="TPR-like_helical_dom_sf"/>
</dbReference>
<evidence type="ECO:0000313" key="2">
    <source>
        <dbReference type="EMBL" id="KAF9507291.1"/>
    </source>
</evidence>
<name>A0A9P6DLU8_9AGAM</name>
<accession>A0A9P6DLU8</accession>
<dbReference type="Proteomes" id="UP000886523">
    <property type="component" value="Unassembled WGS sequence"/>
</dbReference>
<dbReference type="InterPro" id="IPR036537">
    <property type="entry name" value="Adaptor_Cbl_N_dom_sf"/>
</dbReference>
<dbReference type="OrthoDB" id="3022330at2759"/>
<dbReference type="AlphaFoldDB" id="A0A9P6DLU8"/>
<evidence type="ECO:0000256" key="1">
    <source>
        <dbReference type="SAM" id="MobiDB-lite"/>
    </source>
</evidence>
<dbReference type="SUPFAM" id="SSF48452">
    <property type="entry name" value="TPR-like"/>
    <property type="match status" value="1"/>
</dbReference>
<proteinExistence type="predicted"/>
<organism evidence="2 3">
    <name type="scientific">Hydnum rufescens UP504</name>
    <dbReference type="NCBI Taxonomy" id="1448309"/>
    <lineage>
        <taxon>Eukaryota</taxon>
        <taxon>Fungi</taxon>
        <taxon>Dikarya</taxon>
        <taxon>Basidiomycota</taxon>
        <taxon>Agaricomycotina</taxon>
        <taxon>Agaricomycetes</taxon>
        <taxon>Cantharellales</taxon>
        <taxon>Hydnaceae</taxon>
        <taxon>Hydnum</taxon>
    </lineage>
</organism>